<accession>A0A964T8L4</accession>
<keyword evidence="2" id="KW-0812">Transmembrane</keyword>
<dbReference type="GO" id="GO:0012505">
    <property type="term" value="C:endomembrane system"/>
    <property type="evidence" value="ECO:0007669"/>
    <property type="project" value="UniProtKB-SubCell"/>
</dbReference>
<protein>
    <submittedName>
        <fullName evidence="6">DUF1232 domain-containing protein</fullName>
    </submittedName>
</protein>
<dbReference type="InterPro" id="IPR010652">
    <property type="entry name" value="DUF1232"/>
</dbReference>
<dbReference type="Proteomes" id="UP000773614">
    <property type="component" value="Unassembled WGS sequence"/>
</dbReference>
<evidence type="ECO:0000256" key="3">
    <source>
        <dbReference type="ARBA" id="ARBA00022989"/>
    </source>
</evidence>
<name>A0A964T8L4_9HYPH</name>
<dbReference type="EMBL" id="SPKJ01000070">
    <property type="protein sequence ID" value="MYZ49347.1"/>
    <property type="molecule type" value="Genomic_DNA"/>
</dbReference>
<feature type="domain" description="DUF1232" evidence="5">
    <location>
        <begin position="60"/>
        <end position="95"/>
    </location>
</feature>
<comment type="subcellular location">
    <subcellularLocation>
        <location evidence="1">Endomembrane system</location>
        <topology evidence="1">Multi-pass membrane protein</topology>
    </subcellularLocation>
</comment>
<dbReference type="PIRSF" id="PIRSF031804">
    <property type="entry name" value="UCP031804"/>
    <property type="match status" value="1"/>
</dbReference>
<dbReference type="InterPro" id="IPR016983">
    <property type="entry name" value="UCP031804"/>
</dbReference>
<keyword evidence="3" id="KW-1133">Transmembrane helix</keyword>
<evidence type="ECO:0000259" key="5">
    <source>
        <dbReference type="Pfam" id="PF06803"/>
    </source>
</evidence>
<sequence>MKTSTPDIEILGPEEAEREERRIRDRFWPTVRKALRSVPFMTDVVAGYYAMLDPKTPTRARLTLVAALAYFVAPFDVVPDMLLGLGFLDDASVLAAALSAVVGSIREEHREAARRALADMPEKA</sequence>
<evidence type="ECO:0000313" key="6">
    <source>
        <dbReference type="EMBL" id="MYZ49347.1"/>
    </source>
</evidence>
<proteinExistence type="predicted"/>
<reference evidence="6" key="1">
    <citation type="submission" date="2019-03" db="EMBL/GenBank/DDBJ databases">
        <title>Afifella sp. nov., isolated from activated sludge.</title>
        <authorList>
            <person name="Li Q."/>
            <person name="Liu Y."/>
        </authorList>
    </citation>
    <scope>NUCLEOTIDE SEQUENCE</scope>
    <source>
        <strain evidence="6">L72</strain>
    </source>
</reference>
<dbReference type="OrthoDB" id="9813247at2"/>
<dbReference type="AlphaFoldDB" id="A0A964T8L4"/>
<keyword evidence="7" id="KW-1185">Reference proteome</keyword>
<comment type="caution">
    <text evidence="6">The sequence shown here is derived from an EMBL/GenBank/DDBJ whole genome shotgun (WGS) entry which is preliminary data.</text>
</comment>
<organism evidence="6 7">
    <name type="scientific">Propylenella binzhouense</name>
    <dbReference type="NCBI Taxonomy" id="2555902"/>
    <lineage>
        <taxon>Bacteria</taxon>
        <taxon>Pseudomonadati</taxon>
        <taxon>Pseudomonadota</taxon>
        <taxon>Alphaproteobacteria</taxon>
        <taxon>Hyphomicrobiales</taxon>
        <taxon>Propylenellaceae</taxon>
        <taxon>Propylenella</taxon>
    </lineage>
</organism>
<evidence type="ECO:0000256" key="1">
    <source>
        <dbReference type="ARBA" id="ARBA00004127"/>
    </source>
</evidence>
<dbReference type="RefSeq" id="WP_161141687.1">
    <property type="nucleotide sequence ID" value="NZ_SPKJ01000070.1"/>
</dbReference>
<evidence type="ECO:0000256" key="2">
    <source>
        <dbReference type="ARBA" id="ARBA00022692"/>
    </source>
</evidence>
<dbReference type="Pfam" id="PF06803">
    <property type="entry name" value="DUF1232"/>
    <property type="match status" value="1"/>
</dbReference>
<evidence type="ECO:0000313" key="7">
    <source>
        <dbReference type="Proteomes" id="UP000773614"/>
    </source>
</evidence>
<keyword evidence="4" id="KW-0472">Membrane</keyword>
<evidence type="ECO:0000256" key="4">
    <source>
        <dbReference type="ARBA" id="ARBA00023136"/>
    </source>
</evidence>
<gene>
    <name evidence="6" type="ORF">E4O86_16680</name>
</gene>